<comment type="similarity">
    <text evidence="1">Belongs to the ADP-ribosylglycohydrolase family.</text>
</comment>
<comment type="cofactor">
    <cofactor evidence="3">
        <name>Mg(2+)</name>
        <dbReference type="ChEBI" id="CHEBI:18420"/>
    </cofactor>
    <text evidence="3">Binds 2 magnesium ions per subunit.</text>
</comment>
<feature type="binding site" evidence="3">
    <location>
        <position position="61"/>
    </location>
    <ligand>
        <name>Mg(2+)</name>
        <dbReference type="ChEBI" id="CHEBI:18420"/>
        <label>1</label>
    </ligand>
</feature>
<evidence type="ECO:0000313" key="5">
    <source>
        <dbReference type="Proteomes" id="UP000321558"/>
    </source>
</evidence>
<feature type="binding site" evidence="3">
    <location>
        <position position="296"/>
    </location>
    <ligand>
        <name>Mg(2+)</name>
        <dbReference type="ChEBI" id="CHEBI:18420"/>
        <label>1</label>
    </ligand>
</feature>
<comment type="caution">
    <text evidence="4">The sequence shown here is derived from an EMBL/GenBank/DDBJ whole genome shotgun (WGS) entry which is preliminary data.</text>
</comment>
<dbReference type="Proteomes" id="UP000321558">
    <property type="component" value="Unassembled WGS sequence"/>
</dbReference>
<evidence type="ECO:0000313" key="4">
    <source>
        <dbReference type="EMBL" id="GEN86975.1"/>
    </source>
</evidence>
<dbReference type="InterPro" id="IPR036705">
    <property type="entry name" value="Ribosyl_crysJ1_sf"/>
</dbReference>
<feature type="binding site" evidence="3">
    <location>
        <position position="62"/>
    </location>
    <ligand>
        <name>Mg(2+)</name>
        <dbReference type="ChEBI" id="CHEBI:18420"/>
        <label>1</label>
    </ligand>
</feature>
<feature type="binding site" evidence="3">
    <location>
        <position position="63"/>
    </location>
    <ligand>
        <name>Mg(2+)</name>
        <dbReference type="ChEBI" id="CHEBI:18420"/>
        <label>1</label>
    </ligand>
</feature>
<keyword evidence="3" id="KW-0460">Magnesium</keyword>
<dbReference type="InterPro" id="IPR005502">
    <property type="entry name" value="Ribosyl_crysJ1"/>
</dbReference>
<organism evidence="4 5">
    <name type="scientific">Oceanobacillus sojae</name>
    <dbReference type="NCBI Taxonomy" id="582851"/>
    <lineage>
        <taxon>Bacteria</taxon>
        <taxon>Bacillati</taxon>
        <taxon>Bacillota</taxon>
        <taxon>Bacilli</taxon>
        <taxon>Bacillales</taxon>
        <taxon>Bacillaceae</taxon>
        <taxon>Oceanobacillus</taxon>
    </lineage>
</organism>
<evidence type="ECO:0000256" key="3">
    <source>
        <dbReference type="PIRSR" id="PIRSR605502-1"/>
    </source>
</evidence>
<evidence type="ECO:0000256" key="2">
    <source>
        <dbReference type="ARBA" id="ARBA00022801"/>
    </source>
</evidence>
<protein>
    <submittedName>
        <fullName evidence="4">ADP-ribosylglycohydrolase</fullName>
    </submittedName>
</protein>
<reference evidence="4 5" key="1">
    <citation type="submission" date="2019-07" db="EMBL/GenBank/DDBJ databases">
        <title>Whole genome shotgun sequence of Oceanobacillus sojae NBRC 105379.</title>
        <authorList>
            <person name="Hosoyama A."/>
            <person name="Uohara A."/>
            <person name="Ohji S."/>
            <person name="Ichikawa N."/>
        </authorList>
    </citation>
    <scope>NUCLEOTIDE SEQUENCE [LARGE SCALE GENOMIC DNA]</scope>
    <source>
        <strain evidence="4 5">NBRC 105379</strain>
    </source>
</reference>
<dbReference type="SUPFAM" id="SSF101478">
    <property type="entry name" value="ADP-ribosylglycohydrolase"/>
    <property type="match status" value="1"/>
</dbReference>
<keyword evidence="3" id="KW-0479">Metal-binding</keyword>
<dbReference type="PANTHER" id="PTHR16222">
    <property type="entry name" value="ADP-RIBOSYLGLYCOHYDROLASE"/>
    <property type="match status" value="1"/>
</dbReference>
<accession>A0A511ZHQ3</accession>
<name>A0A511ZHQ3_9BACI</name>
<dbReference type="PANTHER" id="PTHR16222:SF24">
    <property type="entry name" value="ADP-RIBOSYLHYDROLASE ARH3"/>
    <property type="match status" value="1"/>
</dbReference>
<sequence length="350" mass="36806">MSLNTKIQGILGMAAIGDAMGAATENLSFEQIRTHFGQPVSEFKKPDKTAFALGNEAGQVTDDFSQIYFLSKAILENDGVIDKETVKKAILAWSNVPWYFDRFAGPTTRGAIKMYKDSKESEPAPLPGAVTVDYASKATNGSAMKIAPAGILNPNDLEGAIDAAIIVTQVTHDNSLAISGACAVSAAVSASLAPHATVDEALSAGFYGAIRGETKAKIVSREVAGPSVVERIKLAYSIADGHGTKEEKLRKLSQVVGSGLHISEAVPSAFGIIALNKENPLQAVIDAVNIGYDTDTIAAIVGSMVGAFVDLNNEKFASLYETVQKANDFDIVELANLLTNVVQESGGKGR</sequence>
<dbReference type="RefSeq" id="WP_147210000.1">
    <property type="nucleotide sequence ID" value="NZ_BJYM01000006.1"/>
</dbReference>
<dbReference type="InterPro" id="IPR050792">
    <property type="entry name" value="ADP-ribosylglycohydrolase"/>
</dbReference>
<dbReference type="Pfam" id="PF03747">
    <property type="entry name" value="ADP_ribosyl_GH"/>
    <property type="match status" value="1"/>
</dbReference>
<keyword evidence="2 4" id="KW-0378">Hydrolase</keyword>
<feature type="binding site" evidence="3">
    <location>
        <position position="295"/>
    </location>
    <ligand>
        <name>Mg(2+)</name>
        <dbReference type="ChEBI" id="CHEBI:18420"/>
        <label>1</label>
    </ligand>
</feature>
<dbReference type="OrthoDB" id="9798107at2"/>
<proteinExistence type="inferred from homology"/>
<dbReference type="AlphaFoldDB" id="A0A511ZHQ3"/>
<keyword evidence="5" id="KW-1185">Reference proteome</keyword>
<evidence type="ECO:0000256" key="1">
    <source>
        <dbReference type="ARBA" id="ARBA00010702"/>
    </source>
</evidence>
<feature type="binding site" evidence="3">
    <location>
        <position position="293"/>
    </location>
    <ligand>
        <name>Mg(2+)</name>
        <dbReference type="ChEBI" id="CHEBI:18420"/>
        <label>1</label>
    </ligand>
</feature>
<dbReference type="GO" id="GO:0016787">
    <property type="term" value="F:hydrolase activity"/>
    <property type="evidence" value="ECO:0007669"/>
    <property type="project" value="UniProtKB-KW"/>
</dbReference>
<gene>
    <name evidence="4" type="ORF">OSO01_17140</name>
</gene>
<dbReference type="EMBL" id="BJYM01000006">
    <property type="protein sequence ID" value="GEN86975.1"/>
    <property type="molecule type" value="Genomic_DNA"/>
</dbReference>
<dbReference type="Gene3D" id="1.10.4080.10">
    <property type="entry name" value="ADP-ribosylation/Crystallin J1"/>
    <property type="match status" value="1"/>
</dbReference>
<dbReference type="GO" id="GO:0046872">
    <property type="term" value="F:metal ion binding"/>
    <property type="evidence" value="ECO:0007669"/>
    <property type="project" value="UniProtKB-KW"/>
</dbReference>